<evidence type="ECO:0000313" key="1">
    <source>
        <dbReference type="EMBL" id="WNZ46340.1"/>
    </source>
</evidence>
<dbReference type="CDD" id="cd16382">
    <property type="entry name" value="XisI-like"/>
    <property type="match status" value="1"/>
</dbReference>
<dbReference type="InterPro" id="IPR014968">
    <property type="entry name" value="XisI"/>
</dbReference>
<dbReference type="InterPro" id="IPR035943">
    <property type="entry name" value="XisI-like_sf"/>
</dbReference>
<reference evidence="1" key="2">
    <citation type="submission" date="2023-07" db="EMBL/GenBank/DDBJ databases">
        <authorList>
            <person name="Bai X.-H."/>
            <person name="Wang H.-H."/>
            <person name="Wang J."/>
            <person name="Ma M.-Y."/>
            <person name="Hu H.-H."/>
            <person name="Song Z.-L."/>
            <person name="Ma H.-G."/>
            <person name="Fan Y."/>
            <person name="Du C.-Y."/>
            <person name="Xu J.-C."/>
        </authorList>
    </citation>
    <scope>NUCLEOTIDE SEQUENCE</scope>
    <source>
        <strain evidence="1">CZ1</strain>
    </source>
</reference>
<name>A0AA96X677_LEPBY</name>
<gene>
    <name evidence="1" type="ORF">Q2T42_00615</name>
</gene>
<dbReference type="EMBL" id="CP130144">
    <property type="protein sequence ID" value="WNZ46340.1"/>
    <property type="molecule type" value="Genomic_DNA"/>
</dbReference>
<dbReference type="RefSeq" id="WP_316427526.1">
    <property type="nucleotide sequence ID" value="NZ_CP130144.1"/>
</dbReference>
<sequence length="121" mass="13934">MDSLNHYREIVQRLLTEYAELPTGDRAVQQEVIFDLERDRYFLVSVGWSEGRRIHQCVMHVDIIDNQVWIQANHTDQLIAEEMVAAGIPALAIVLGMQPPEVRRFTDYGVPHSEQMTQQAS</sequence>
<dbReference type="SUPFAM" id="SSF143847">
    <property type="entry name" value="XisI-like"/>
    <property type="match status" value="1"/>
</dbReference>
<proteinExistence type="predicted"/>
<dbReference type="AlphaFoldDB" id="A0AA96X677"/>
<organism evidence="1">
    <name type="scientific">Leptolyngbya boryana CZ1</name>
    <dbReference type="NCBI Taxonomy" id="3060204"/>
    <lineage>
        <taxon>Bacteria</taxon>
        <taxon>Bacillati</taxon>
        <taxon>Cyanobacteriota</taxon>
        <taxon>Cyanophyceae</taxon>
        <taxon>Leptolyngbyales</taxon>
        <taxon>Leptolyngbyaceae</taxon>
        <taxon>Leptolyngbya group</taxon>
        <taxon>Leptolyngbya</taxon>
    </lineage>
</organism>
<dbReference type="Gene3D" id="3.30.310.110">
    <property type="entry name" value="XisI-like"/>
    <property type="match status" value="1"/>
</dbReference>
<reference evidence="1" key="1">
    <citation type="journal article" date="2023" name="Plants (Basel)">
        <title>Genomic Analysis of Leptolyngbya boryana CZ1 Reveals Efficient Carbon Fixation Modules.</title>
        <authorList>
            <person name="Bai X."/>
            <person name="Wang H."/>
            <person name="Cheng W."/>
            <person name="Wang J."/>
            <person name="Ma M."/>
            <person name="Hu H."/>
            <person name="Song Z."/>
            <person name="Ma H."/>
            <person name="Fan Y."/>
            <person name="Du C."/>
            <person name="Xu J."/>
        </authorList>
    </citation>
    <scope>NUCLEOTIDE SEQUENCE</scope>
    <source>
        <strain evidence="1">CZ1</strain>
    </source>
</reference>
<protein>
    <submittedName>
        <fullName evidence="1">XisI protein</fullName>
    </submittedName>
</protein>
<accession>A0AA96X677</accession>
<dbReference type="Pfam" id="PF08869">
    <property type="entry name" value="XisI"/>
    <property type="match status" value="1"/>
</dbReference>